<evidence type="ECO:0000313" key="6">
    <source>
        <dbReference type="Proteomes" id="UP001211065"/>
    </source>
</evidence>
<dbReference type="PANTHER" id="PTHR12747">
    <property type="entry name" value="ELONGATOR COMPLEX PROTEIN 1"/>
    <property type="match status" value="1"/>
</dbReference>
<comment type="caution">
    <text evidence="5">The sequence shown here is derived from an EMBL/GenBank/DDBJ whole genome shotgun (WGS) entry which is preliminary data.</text>
</comment>
<feature type="non-terminal residue" evidence="5">
    <location>
        <position position="1"/>
    </location>
</feature>
<reference evidence="5" key="1">
    <citation type="submission" date="2020-05" db="EMBL/GenBank/DDBJ databases">
        <title>Phylogenomic resolution of chytrid fungi.</title>
        <authorList>
            <person name="Stajich J.E."/>
            <person name="Amses K."/>
            <person name="Simmons R."/>
            <person name="Seto K."/>
            <person name="Myers J."/>
            <person name="Bonds A."/>
            <person name="Quandt C.A."/>
            <person name="Barry K."/>
            <person name="Liu P."/>
            <person name="Grigoriev I."/>
            <person name="Longcore J.E."/>
            <person name="James T.Y."/>
        </authorList>
    </citation>
    <scope>NUCLEOTIDE SEQUENCE</scope>
    <source>
        <strain evidence="5">JEL0476</strain>
    </source>
</reference>
<proteinExistence type="predicted"/>
<sequence>LIKEEYAEYLFSILEYEEAGIKKALKSFMMAGLWKDAFSVAFELQLNGDRIKELSDYLTDFLCEKRLYLDAARLNLDYTQNVSAAVELYVKGADYSEAVRICHLSKESNLIETVVKPGVIDAYNMLLEEIDNLKTNFLKQKERLKVVREEKARKILAMGLLPHDDKLNDIDIMSDTSSMATTRITAYTGASNRTGMSNASSLRSARAKRKNERKKASSKEGGIYEEEYLNTSLQKHLINLKSLYSPTTNLIKSLSIFNFLQESKTLQSRFKDLTETFKTEGQLEPVKEAKIIFDVEEKIYGVSYFREDEKSVYSK</sequence>
<dbReference type="Proteomes" id="UP001211065">
    <property type="component" value="Unassembled WGS sequence"/>
</dbReference>
<evidence type="ECO:0000256" key="2">
    <source>
        <dbReference type="SAM" id="MobiDB-lite"/>
    </source>
</evidence>
<dbReference type="GO" id="GO:0033588">
    <property type="term" value="C:elongator holoenzyme complex"/>
    <property type="evidence" value="ECO:0007669"/>
    <property type="project" value="InterPro"/>
</dbReference>
<feature type="region of interest" description="Disordered" evidence="2">
    <location>
        <begin position="191"/>
        <end position="220"/>
    </location>
</feature>
<dbReference type="Pfam" id="PF23936">
    <property type="entry name" value="HB_ELP1"/>
    <property type="match status" value="1"/>
</dbReference>
<evidence type="ECO:0000259" key="3">
    <source>
        <dbReference type="Pfam" id="PF23878"/>
    </source>
</evidence>
<accession>A0AAD5XXI3</accession>
<dbReference type="Pfam" id="PF23878">
    <property type="entry name" value="TPR_ELP1"/>
    <property type="match status" value="1"/>
</dbReference>
<dbReference type="GO" id="GO:0002926">
    <property type="term" value="P:tRNA wobble base 5-methoxycarbonylmethyl-2-thiouridinylation"/>
    <property type="evidence" value="ECO:0007669"/>
    <property type="project" value="TreeGrafter"/>
</dbReference>
<dbReference type="EMBL" id="JADGJW010001101">
    <property type="protein sequence ID" value="KAJ3206753.1"/>
    <property type="molecule type" value="Genomic_DNA"/>
</dbReference>
<dbReference type="InterPro" id="IPR056169">
    <property type="entry name" value="HB_ELP1"/>
</dbReference>
<dbReference type="GO" id="GO:0005829">
    <property type="term" value="C:cytosol"/>
    <property type="evidence" value="ECO:0007669"/>
    <property type="project" value="TreeGrafter"/>
</dbReference>
<keyword evidence="6" id="KW-1185">Reference proteome</keyword>
<feature type="compositionally biased region" description="Polar residues" evidence="2">
    <location>
        <begin position="191"/>
        <end position="202"/>
    </location>
</feature>
<feature type="domain" description="ELP1 TPR" evidence="3">
    <location>
        <begin position="4"/>
        <end position="100"/>
    </location>
</feature>
<organism evidence="5 6">
    <name type="scientific">Clydaea vesicula</name>
    <dbReference type="NCBI Taxonomy" id="447962"/>
    <lineage>
        <taxon>Eukaryota</taxon>
        <taxon>Fungi</taxon>
        <taxon>Fungi incertae sedis</taxon>
        <taxon>Chytridiomycota</taxon>
        <taxon>Chytridiomycota incertae sedis</taxon>
        <taxon>Chytridiomycetes</taxon>
        <taxon>Lobulomycetales</taxon>
        <taxon>Lobulomycetaceae</taxon>
        <taxon>Clydaea</taxon>
    </lineage>
</organism>
<protein>
    <submittedName>
        <fullName evidence="5">Uncharacterized protein</fullName>
    </submittedName>
</protein>
<dbReference type="GO" id="GO:0000049">
    <property type="term" value="F:tRNA binding"/>
    <property type="evidence" value="ECO:0007669"/>
    <property type="project" value="TreeGrafter"/>
</dbReference>
<dbReference type="InterPro" id="IPR056166">
    <property type="entry name" value="TPR_ELP1"/>
</dbReference>
<dbReference type="AlphaFoldDB" id="A0AAD5XXI3"/>
<evidence type="ECO:0000259" key="4">
    <source>
        <dbReference type="Pfam" id="PF23936"/>
    </source>
</evidence>
<dbReference type="InterPro" id="IPR006849">
    <property type="entry name" value="Elp1"/>
</dbReference>
<feature type="domain" description="ELP1 three-helical bundle" evidence="4">
    <location>
        <begin position="110"/>
        <end position="279"/>
    </location>
</feature>
<name>A0AAD5XXI3_9FUNG</name>
<keyword evidence="1" id="KW-0175">Coiled coil</keyword>
<evidence type="ECO:0000313" key="5">
    <source>
        <dbReference type="EMBL" id="KAJ3206753.1"/>
    </source>
</evidence>
<feature type="coiled-coil region" evidence="1">
    <location>
        <begin position="123"/>
        <end position="150"/>
    </location>
</feature>
<evidence type="ECO:0000256" key="1">
    <source>
        <dbReference type="SAM" id="Coils"/>
    </source>
</evidence>
<gene>
    <name evidence="5" type="ORF">HK099_000466</name>
</gene>
<dbReference type="PANTHER" id="PTHR12747:SF0">
    <property type="entry name" value="ELONGATOR COMPLEX PROTEIN 1"/>
    <property type="match status" value="1"/>
</dbReference>